<evidence type="ECO:0000256" key="6">
    <source>
        <dbReference type="RuleBase" id="RU363077"/>
    </source>
</evidence>
<evidence type="ECO:0000313" key="9">
    <source>
        <dbReference type="EMBL" id="MED6122019.1"/>
    </source>
</evidence>
<feature type="transmembrane region" description="Helical" evidence="6">
    <location>
        <begin position="284"/>
        <end position="304"/>
    </location>
</feature>
<dbReference type="PANTHER" id="PTHR31218">
    <property type="entry name" value="WAT1-RELATED PROTEIN"/>
    <property type="match status" value="1"/>
</dbReference>
<name>A0ABU6RDA7_9FABA</name>
<feature type="transmembrane region" description="Helical" evidence="6">
    <location>
        <begin position="310"/>
        <end position="328"/>
    </location>
</feature>
<evidence type="ECO:0000256" key="4">
    <source>
        <dbReference type="ARBA" id="ARBA00022989"/>
    </source>
</evidence>
<evidence type="ECO:0000259" key="8">
    <source>
        <dbReference type="Pfam" id="PF00892"/>
    </source>
</evidence>
<evidence type="ECO:0000256" key="3">
    <source>
        <dbReference type="ARBA" id="ARBA00022692"/>
    </source>
</evidence>
<feature type="transmembrane region" description="Helical" evidence="6">
    <location>
        <begin position="221"/>
        <end position="242"/>
    </location>
</feature>
<feature type="transmembrane region" description="Helical" evidence="6">
    <location>
        <begin position="188"/>
        <end position="209"/>
    </location>
</feature>
<dbReference type="InterPro" id="IPR030184">
    <property type="entry name" value="WAT1-related"/>
</dbReference>
<dbReference type="Proteomes" id="UP001341840">
    <property type="component" value="Unassembled WGS sequence"/>
</dbReference>
<keyword evidence="10" id="KW-1185">Reference proteome</keyword>
<proteinExistence type="inferred from homology"/>
<dbReference type="Pfam" id="PF00892">
    <property type="entry name" value="EamA"/>
    <property type="match status" value="2"/>
</dbReference>
<evidence type="ECO:0000256" key="1">
    <source>
        <dbReference type="ARBA" id="ARBA00004141"/>
    </source>
</evidence>
<feature type="transmembrane region" description="Helical" evidence="6">
    <location>
        <begin position="77"/>
        <end position="95"/>
    </location>
</feature>
<comment type="similarity">
    <text evidence="2 6">Belongs to the drug/metabolite transporter (DMT) superfamily. Plant drug/metabolite exporter (P-DME) (TC 2.A.7.4) family.</text>
</comment>
<sequence>MMNKPWKFFHKEVAPFTALVIVQFTEVGVNILSKEATTKGLSYYVFVFYSLLITDLILLLSLPFFIRRSTGLPSLNFSLLCKIFSLGVLVFSAQICGNKGIKLSSPSLASAVGNLVPAFIFILAVLFREENITLRSLSSQAKILGSAVSIAGAFIVIFYKGPTILNNDASPSPSPSLNSPLASSQWGWIWGGFLLALAYILVSIWYILLTHVIKLYPAKMIVVFLFTLFATIIAAPVCFLAENNLSAWTLKPDITLVAITYSGFFCTFFTTVVSTWCLHLKGPVYVSIFKPLSIVIATTMSVIFLGEALYLGSVVGAVILAAGFYSVIWGKAKEEELLEDENHLSGSGNSESQSNDKVPLLQSSKSGDV</sequence>
<feature type="transmembrane region" description="Helical" evidence="6">
    <location>
        <begin position="107"/>
        <end position="127"/>
    </location>
</feature>
<feature type="transmembrane region" description="Helical" evidence="6">
    <location>
        <begin position="139"/>
        <end position="159"/>
    </location>
</feature>
<dbReference type="EMBL" id="JASCZI010030380">
    <property type="protein sequence ID" value="MED6122019.1"/>
    <property type="molecule type" value="Genomic_DNA"/>
</dbReference>
<evidence type="ECO:0000256" key="7">
    <source>
        <dbReference type="SAM" id="MobiDB-lite"/>
    </source>
</evidence>
<organism evidence="9 10">
    <name type="scientific">Stylosanthes scabra</name>
    <dbReference type="NCBI Taxonomy" id="79078"/>
    <lineage>
        <taxon>Eukaryota</taxon>
        <taxon>Viridiplantae</taxon>
        <taxon>Streptophyta</taxon>
        <taxon>Embryophyta</taxon>
        <taxon>Tracheophyta</taxon>
        <taxon>Spermatophyta</taxon>
        <taxon>Magnoliopsida</taxon>
        <taxon>eudicotyledons</taxon>
        <taxon>Gunneridae</taxon>
        <taxon>Pentapetalae</taxon>
        <taxon>rosids</taxon>
        <taxon>fabids</taxon>
        <taxon>Fabales</taxon>
        <taxon>Fabaceae</taxon>
        <taxon>Papilionoideae</taxon>
        <taxon>50 kb inversion clade</taxon>
        <taxon>dalbergioids sensu lato</taxon>
        <taxon>Dalbergieae</taxon>
        <taxon>Pterocarpus clade</taxon>
        <taxon>Stylosanthes</taxon>
    </lineage>
</organism>
<feature type="compositionally biased region" description="Polar residues" evidence="7">
    <location>
        <begin position="344"/>
        <end position="369"/>
    </location>
</feature>
<comment type="subcellular location">
    <subcellularLocation>
        <location evidence="1 6">Membrane</location>
        <topology evidence="1 6">Multi-pass membrane protein</topology>
    </subcellularLocation>
</comment>
<feature type="transmembrane region" description="Helical" evidence="6">
    <location>
        <begin position="254"/>
        <end position="277"/>
    </location>
</feature>
<keyword evidence="4 6" id="KW-1133">Transmembrane helix</keyword>
<dbReference type="InterPro" id="IPR037185">
    <property type="entry name" value="EmrE-like"/>
</dbReference>
<accession>A0ABU6RDA7</accession>
<dbReference type="InterPro" id="IPR000620">
    <property type="entry name" value="EamA_dom"/>
</dbReference>
<comment type="caution">
    <text evidence="9">The sequence shown here is derived from an EMBL/GenBank/DDBJ whole genome shotgun (WGS) entry which is preliminary data.</text>
</comment>
<feature type="region of interest" description="Disordered" evidence="7">
    <location>
        <begin position="340"/>
        <end position="369"/>
    </location>
</feature>
<keyword evidence="5 6" id="KW-0472">Membrane</keyword>
<evidence type="ECO:0000256" key="2">
    <source>
        <dbReference type="ARBA" id="ARBA00007635"/>
    </source>
</evidence>
<dbReference type="SUPFAM" id="SSF103481">
    <property type="entry name" value="Multidrug resistance efflux transporter EmrE"/>
    <property type="match status" value="2"/>
</dbReference>
<protein>
    <recommendedName>
        <fullName evidence="6">WAT1-related protein</fullName>
    </recommendedName>
</protein>
<keyword evidence="3 6" id="KW-0812">Transmembrane</keyword>
<feature type="transmembrane region" description="Helical" evidence="6">
    <location>
        <begin position="43"/>
        <end position="65"/>
    </location>
</feature>
<feature type="domain" description="EamA" evidence="8">
    <location>
        <begin position="25"/>
        <end position="157"/>
    </location>
</feature>
<reference evidence="9 10" key="1">
    <citation type="journal article" date="2023" name="Plants (Basel)">
        <title>Bridging the Gap: Combining Genomics and Transcriptomics Approaches to Understand Stylosanthes scabra, an Orphan Legume from the Brazilian Caatinga.</title>
        <authorList>
            <person name="Ferreira-Neto J.R.C."/>
            <person name="da Silva M.D."/>
            <person name="Binneck E."/>
            <person name="de Melo N.F."/>
            <person name="da Silva R.H."/>
            <person name="de Melo A.L.T.M."/>
            <person name="Pandolfi V."/>
            <person name="Bustamante F.O."/>
            <person name="Brasileiro-Vidal A.C."/>
            <person name="Benko-Iseppon A.M."/>
        </authorList>
    </citation>
    <scope>NUCLEOTIDE SEQUENCE [LARGE SCALE GENOMIC DNA]</scope>
    <source>
        <tissue evidence="9">Leaves</tissue>
    </source>
</reference>
<evidence type="ECO:0000256" key="5">
    <source>
        <dbReference type="ARBA" id="ARBA00023136"/>
    </source>
</evidence>
<evidence type="ECO:0000313" key="10">
    <source>
        <dbReference type="Proteomes" id="UP001341840"/>
    </source>
</evidence>
<feature type="domain" description="EamA" evidence="8">
    <location>
        <begin position="190"/>
        <end position="327"/>
    </location>
</feature>
<gene>
    <name evidence="9" type="ORF">PIB30_035753</name>
</gene>